<gene>
    <name evidence="15" type="ORF">Ocin01_10219</name>
</gene>
<name>A0A1D2MTR7_ORCCI</name>
<feature type="compositionally biased region" description="Basic residues" evidence="11">
    <location>
        <begin position="1"/>
        <end position="13"/>
    </location>
</feature>
<dbReference type="Proteomes" id="UP000094527">
    <property type="component" value="Unassembled WGS sequence"/>
</dbReference>
<evidence type="ECO:0000256" key="12">
    <source>
        <dbReference type="SAM" id="Phobius"/>
    </source>
</evidence>
<protein>
    <submittedName>
        <fullName evidence="15">Short transient receptor potential channel 5</fullName>
    </submittedName>
</protein>
<feature type="compositionally biased region" description="Acidic residues" evidence="11">
    <location>
        <begin position="923"/>
        <end position="933"/>
    </location>
</feature>
<evidence type="ECO:0000256" key="5">
    <source>
        <dbReference type="ARBA" id="ARBA00022989"/>
    </source>
</evidence>
<comment type="subcellular location">
    <subcellularLocation>
        <location evidence="1">Membrane</location>
        <topology evidence="1">Multi-pass membrane protein</topology>
    </subcellularLocation>
</comment>
<sequence>MRNMGKTKSKKKGTSPPTDPPSRNVSFSSVGTFTNYHSVSTRSDTEMETKKKPAKRKRSSSDEPERKACQMHINNINSLPSPVLAPLSVLDADEYAFFSMIKAGDTLALMNAVWSGSIKNMNINRFNKHGYTVLHVAVRRQDDEMVRILLQNTDIRLNDTILHAIREDNLQITQRLLEVHDRLMLDPLVLLGQLPTTPESLLPFGEQLQQTTQGLRLFHSPFLGTNPVFLNSSSGSPNAEEENTKNSTLNKDDIPFDSEFHQVITPLMLAAHFGSTQMMELFYDRGERLETQKFTHNMGCECDICSDLDGNGDLSIVHQRYHLYKALCQPEYICFMAMKVKVDPVNYAIDKIIKIRDIIENDKRFDSMYGTLVTQLETFCMDILGCCRTSSETEVFLSQKDTNEKERLPHQHPRLWYTVGLDLKGFVSHQHTQNIVYKLWATDDFPDWDTYGRIYRLFNLAIRIVAFPLIALILFIGQDSKLAKKLGSPLGRFLNYVASYIVFLILVGIQVACPYQRCNDVEPYWQTRDDKCKKRGAPNIGTEWPLVVYVLSYCVSMLKRNSVSWYWSVKWNWYDLCLILSFIATFTCWGFAWINFQMPENEPFNSAVERIMWREYSPEILGECFLAIATMFAYGRLIRFLQIFKTTGPLAVGIGKQLVAFLSTSFMYLFILFAFSSALLALYAPYKDYEGLDEHKQPAVQNPSYSEPLLVLDSLYWYIMYYPDPLGSLLTWDIPVNETMVHEVHHYSIQFVGKSIVVAYHLIAFVMMHQMLVGYFAQTMAEVLNDSETIWKFSRTEFYLTHVKDTVLPPPFNLIPTLKALGNALKFVTLIGRSEDPKAGCSFRQCCYITDSQKITKWRRRNDEYRRLILELILRYYKFRREAQLKEHASRDNALETKEEVTEIKEMIKLIANMDSKTRFDSLDDDNDDDSFDDFPPRRSPGGGALVAKSTDHLRGNKDRGGGVVGGTSSASNPVITTQPRRTSFPGTGISSQGASQAPAARAYKKNETIALAVPRGVSNARSLAVAKAKTAAPAKASPTQVIPEYRQTSTTNFYSNPPPEELPHQFGSEEYTNEVPSRSEVQVNNYRSPAANYAEKSQRSPPDANIYKDINVTPPRQIGMIGSPPPNNNNSISNPTQQNPGPKPNSQSQFEKPVSTNAFMNMPTPPRQIGLIGSPPPNNQPNHERDEEQNRRYVGRQDTDIHSPWNLPSPEESARGIYDNDSPIDTPPNTQSVNYALAMQSPPGFNPSSDLRKKGTKEEKKQSHFTDEGSPPPTPPKNAVITKYRGVPVVKPFGSFSSEEFGGTPPQSRVDRSNTSDSAVVPLENPSAGLRSEEMAGNPFGTANNVTIILNSDS</sequence>
<feature type="transmembrane region" description="Helical" evidence="12">
    <location>
        <begin position="578"/>
        <end position="596"/>
    </location>
</feature>
<evidence type="ECO:0000256" key="10">
    <source>
        <dbReference type="PROSITE-ProRule" id="PRU00023"/>
    </source>
</evidence>
<dbReference type="GO" id="GO:0015279">
    <property type="term" value="F:store-operated calcium channel activity"/>
    <property type="evidence" value="ECO:0007669"/>
    <property type="project" value="TreeGrafter"/>
</dbReference>
<feature type="compositionally biased region" description="Polar residues" evidence="11">
    <location>
        <begin position="1047"/>
        <end position="1056"/>
    </location>
</feature>
<evidence type="ECO:0000256" key="3">
    <source>
        <dbReference type="ARBA" id="ARBA00022692"/>
    </source>
</evidence>
<keyword evidence="16" id="KW-1185">Reference proteome</keyword>
<dbReference type="Pfam" id="PF08344">
    <property type="entry name" value="TRP_2"/>
    <property type="match status" value="1"/>
</dbReference>
<dbReference type="PANTHER" id="PTHR10117">
    <property type="entry name" value="TRANSIENT RECEPTOR POTENTIAL CHANNEL"/>
    <property type="match status" value="1"/>
</dbReference>
<dbReference type="PROSITE" id="PS50088">
    <property type="entry name" value="ANK_REPEAT"/>
    <property type="match status" value="1"/>
</dbReference>
<feature type="region of interest" description="Disordered" evidence="11">
    <location>
        <begin position="229"/>
        <end position="251"/>
    </location>
</feature>
<dbReference type="InterPro" id="IPR002153">
    <property type="entry name" value="TRPC_channel"/>
</dbReference>
<reference evidence="15 16" key="1">
    <citation type="journal article" date="2016" name="Genome Biol. Evol.">
        <title>Gene Family Evolution Reflects Adaptation to Soil Environmental Stressors in the Genome of the Collembolan Orchesella cincta.</title>
        <authorList>
            <person name="Faddeeva-Vakhrusheva A."/>
            <person name="Derks M.F."/>
            <person name="Anvar S.Y."/>
            <person name="Agamennone V."/>
            <person name="Suring W."/>
            <person name="Smit S."/>
            <person name="van Straalen N.M."/>
            <person name="Roelofs D."/>
        </authorList>
    </citation>
    <scope>NUCLEOTIDE SEQUENCE [LARGE SCALE GENOMIC DNA]</scope>
    <source>
        <tissue evidence="15">Mixed pool</tissue>
    </source>
</reference>
<feature type="transmembrane region" description="Helical" evidence="12">
    <location>
        <begin position="536"/>
        <end position="558"/>
    </location>
</feature>
<dbReference type="InterPro" id="IPR002110">
    <property type="entry name" value="Ankyrin_rpt"/>
</dbReference>
<keyword evidence="15" id="KW-0675">Receptor</keyword>
<dbReference type="GO" id="GO:0034703">
    <property type="term" value="C:cation channel complex"/>
    <property type="evidence" value="ECO:0007669"/>
    <property type="project" value="TreeGrafter"/>
</dbReference>
<evidence type="ECO:0000256" key="11">
    <source>
        <dbReference type="SAM" id="MobiDB-lite"/>
    </source>
</evidence>
<feature type="compositionally biased region" description="Basic and acidic residues" evidence="11">
    <location>
        <begin position="1183"/>
        <end position="1202"/>
    </location>
</feature>
<dbReference type="InterPro" id="IPR036770">
    <property type="entry name" value="Ankyrin_rpt-contain_sf"/>
</dbReference>
<feature type="region of interest" description="Disordered" evidence="11">
    <location>
        <begin position="1294"/>
        <end position="1322"/>
    </location>
</feature>
<evidence type="ECO:0000256" key="2">
    <source>
        <dbReference type="ARBA" id="ARBA00022448"/>
    </source>
</evidence>
<evidence type="ECO:0000259" key="14">
    <source>
        <dbReference type="Pfam" id="PF08344"/>
    </source>
</evidence>
<feature type="compositionally biased region" description="Polar residues" evidence="11">
    <location>
        <begin position="1145"/>
        <end position="1160"/>
    </location>
</feature>
<feature type="compositionally biased region" description="Polar residues" evidence="11">
    <location>
        <begin position="1075"/>
        <end position="1088"/>
    </location>
</feature>
<feature type="compositionally biased region" description="Basic and acidic residues" evidence="11">
    <location>
        <begin position="1251"/>
        <end position="1268"/>
    </location>
</feature>
<feature type="transmembrane region" description="Helical" evidence="12">
    <location>
        <begin position="497"/>
        <end position="515"/>
    </location>
</feature>
<keyword evidence="8 12" id="KW-0472">Membrane</keyword>
<evidence type="ECO:0000256" key="6">
    <source>
        <dbReference type="ARBA" id="ARBA00023043"/>
    </source>
</evidence>
<dbReference type="GO" id="GO:0070679">
    <property type="term" value="F:inositol 1,4,5 trisphosphate binding"/>
    <property type="evidence" value="ECO:0007669"/>
    <property type="project" value="TreeGrafter"/>
</dbReference>
<keyword evidence="4" id="KW-0677">Repeat</keyword>
<evidence type="ECO:0000256" key="8">
    <source>
        <dbReference type="ARBA" id="ARBA00023136"/>
    </source>
</evidence>
<feature type="domain" description="Transient receptor ion channel" evidence="14">
    <location>
        <begin position="300"/>
        <end position="348"/>
    </location>
</feature>
<keyword evidence="7" id="KW-0406">Ion transport</keyword>
<dbReference type="InterPro" id="IPR013555">
    <property type="entry name" value="TRP_dom"/>
</dbReference>
<feature type="compositionally biased region" description="Polar residues" evidence="11">
    <location>
        <begin position="968"/>
        <end position="996"/>
    </location>
</feature>
<evidence type="ECO:0000313" key="15">
    <source>
        <dbReference type="EMBL" id="ODM96467.1"/>
    </source>
</evidence>
<feature type="region of interest" description="Disordered" evidence="11">
    <location>
        <begin position="1"/>
        <end position="66"/>
    </location>
</feature>
<dbReference type="OrthoDB" id="2373987at2759"/>
<evidence type="ECO:0000256" key="1">
    <source>
        <dbReference type="ARBA" id="ARBA00004141"/>
    </source>
</evidence>
<dbReference type="GO" id="GO:0005886">
    <property type="term" value="C:plasma membrane"/>
    <property type="evidence" value="ECO:0007669"/>
    <property type="project" value="TreeGrafter"/>
</dbReference>
<dbReference type="EMBL" id="LJIJ01000538">
    <property type="protein sequence ID" value="ODM96467.1"/>
    <property type="molecule type" value="Genomic_DNA"/>
</dbReference>
<keyword evidence="5 12" id="KW-1133">Transmembrane helix</keyword>
<dbReference type="Pfam" id="PF00023">
    <property type="entry name" value="Ank"/>
    <property type="match status" value="1"/>
</dbReference>
<dbReference type="PROSITE" id="PS50297">
    <property type="entry name" value="ANK_REP_REGION"/>
    <property type="match status" value="1"/>
</dbReference>
<comment type="caution">
    <text evidence="15">The sequence shown here is derived from an EMBL/GenBank/DDBJ whole genome shotgun (WGS) entry which is preliminary data.</text>
</comment>
<accession>A0A1D2MTR7</accession>
<dbReference type="SMART" id="SM00248">
    <property type="entry name" value="ANK"/>
    <property type="match status" value="2"/>
</dbReference>
<evidence type="ECO:0000256" key="7">
    <source>
        <dbReference type="ARBA" id="ARBA00023065"/>
    </source>
</evidence>
<feature type="region of interest" description="Disordered" evidence="11">
    <location>
        <begin position="919"/>
        <end position="1001"/>
    </location>
</feature>
<dbReference type="GO" id="GO:0051480">
    <property type="term" value="P:regulation of cytosolic calcium ion concentration"/>
    <property type="evidence" value="ECO:0007669"/>
    <property type="project" value="TreeGrafter"/>
</dbReference>
<keyword evidence="2" id="KW-0813">Transport</keyword>
<evidence type="ECO:0000256" key="9">
    <source>
        <dbReference type="ARBA" id="ARBA00023303"/>
    </source>
</evidence>
<dbReference type="Pfam" id="PF00520">
    <property type="entry name" value="Ion_trans"/>
    <property type="match status" value="1"/>
</dbReference>
<dbReference type="InterPro" id="IPR005821">
    <property type="entry name" value="Ion_trans_dom"/>
</dbReference>
<dbReference type="STRING" id="48709.A0A1D2MTR7"/>
<keyword evidence="6 10" id="KW-0040">ANK repeat</keyword>
<feature type="transmembrane region" description="Helical" evidence="12">
    <location>
        <begin position="620"/>
        <end position="638"/>
    </location>
</feature>
<feature type="repeat" description="ANK" evidence="10">
    <location>
        <begin position="129"/>
        <end position="152"/>
    </location>
</feature>
<keyword evidence="9" id="KW-0407">Ion channel</keyword>
<organism evidence="15 16">
    <name type="scientific">Orchesella cincta</name>
    <name type="common">Springtail</name>
    <name type="synonym">Podura cincta</name>
    <dbReference type="NCBI Taxonomy" id="48709"/>
    <lineage>
        <taxon>Eukaryota</taxon>
        <taxon>Metazoa</taxon>
        <taxon>Ecdysozoa</taxon>
        <taxon>Arthropoda</taxon>
        <taxon>Hexapoda</taxon>
        <taxon>Collembola</taxon>
        <taxon>Entomobryomorpha</taxon>
        <taxon>Entomobryoidea</taxon>
        <taxon>Orchesellidae</taxon>
        <taxon>Orchesellinae</taxon>
        <taxon>Orchesella</taxon>
    </lineage>
</organism>
<dbReference type="SUPFAM" id="SSF48403">
    <property type="entry name" value="Ankyrin repeat"/>
    <property type="match status" value="1"/>
</dbReference>
<dbReference type="Gene3D" id="1.25.40.20">
    <property type="entry name" value="Ankyrin repeat-containing domain"/>
    <property type="match status" value="1"/>
</dbReference>
<feature type="transmembrane region" description="Helical" evidence="12">
    <location>
        <begin position="457"/>
        <end position="477"/>
    </location>
</feature>
<dbReference type="PANTHER" id="PTHR10117:SF54">
    <property type="entry name" value="TRANSIENT RECEPTOR POTENTIAL-GAMMA PROTEIN"/>
    <property type="match status" value="1"/>
</dbReference>
<feature type="transmembrane region" description="Helical" evidence="12">
    <location>
        <begin position="757"/>
        <end position="777"/>
    </location>
</feature>
<evidence type="ECO:0000259" key="13">
    <source>
        <dbReference type="Pfam" id="PF00520"/>
    </source>
</evidence>
<feature type="compositionally biased region" description="Polar residues" evidence="11">
    <location>
        <begin position="23"/>
        <end position="42"/>
    </location>
</feature>
<proteinExistence type="predicted"/>
<feature type="compositionally biased region" description="Basic and acidic residues" evidence="11">
    <location>
        <begin position="950"/>
        <end position="961"/>
    </location>
</feature>
<feature type="compositionally biased region" description="Low complexity" evidence="11">
    <location>
        <begin position="1129"/>
        <end position="1141"/>
    </location>
</feature>
<keyword evidence="3 12" id="KW-0812">Transmembrane</keyword>
<feature type="region of interest" description="Disordered" evidence="11">
    <location>
        <begin position="1030"/>
        <end position="1281"/>
    </location>
</feature>
<feature type="transmembrane region" description="Helical" evidence="12">
    <location>
        <begin position="658"/>
        <end position="683"/>
    </location>
</feature>
<evidence type="ECO:0000313" key="16">
    <source>
        <dbReference type="Proteomes" id="UP000094527"/>
    </source>
</evidence>
<evidence type="ECO:0000256" key="4">
    <source>
        <dbReference type="ARBA" id="ARBA00022737"/>
    </source>
</evidence>
<feature type="domain" description="Ion transport" evidence="13">
    <location>
        <begin position="545"/>
        <end position="783"/>
    </location>
</feature>